<comment type="caution">
    <text evidence="2">The sequence shown here is derived from an EMBL/GenBank/DDBJ whole genome shotgun (WGS) entry which is preliminary data.</text>
</comment>
<dbReference type="Proteomes" id="UP000030518">
    <property type="component" value="Unassembled WGS sequence"/>
</dbReference>
<gene>
    <name evidence="2" type="ORF">LF41_2159</name>
</gene>
<organism evidence="2 3">
    <name type="scientific">Lysobacter dokdonensis DS-58</name>
    <dbReference type="NCBI Taxonomy" id="1300345"/>
    <lineage>
        <taxon>Bacteria</taxon>
        <taxon>Pseudomonadati</taxon>
        <taxon>Pseudomonadota</taxon>
        <taxon>Gammaproteobacteria</taxon>
        <taxon>Lysobacterales</taxon>
        <taxon>Lysobacteraceae</taxon>
        <taxon>Noviluteimonas</taxon>
    </lineage>
</organism>
<evidence type="ECO:0000313" key="2">
    <source>
        <dbReference type="EMBL" id="KGQ20205.1"/>
    </source>
</evidence>
<evidence type="ECO:0000313" key="3">
    <source>
        <dbReference type="Proteomes" id="UP000030518"/>
    </source>
</evidence>
<feature type="compositionally biased region" description="Basic and acidic residues" evidence="1">
    <location>
        <begin position="23"/>
        <end position="32"/>
    </location>
</feature>
<dbReference type="PATRIC" id="fig|1300345.3.peg.740"/>
<proteinExistence type="predicted"/>
<dbReference type="AlphaFoldDB" id="A0A0A2WPL1"/>
<dbReference type="STRING" id="1300345.LF41_2159"/>
<dbReference type="EMBL" id="JRKJ01000003">
    <property type="protein sequence ID" value="KGQ20205.1"/>
    <property type="molecule type" value="Genomic_DNA"/>
</dbReference>
<name>A0A0A2WPL1_9GAMM</name>
<keyword evidence="3" id="KW-1185">Reference proteome</keyword>
<reference evidence="2 3" key="1">
    <citation type="submission" date="2014-09" db="EMBL/GenBank/DDBJ databases">
        <title>Genome sequences of Lysobacter dokdonensis DS-58.</title>
        <authorList>
            <person name="Kim J.F."/>
            <person name="Kwak M.-J."/>
        </authorList>
    </citation>
    <scope>NUCLEOTIDE SEQUENCE [LARGE SCALE GENOMIC DNA]</scope>
    <source>
        <strain evidence="2 3">DS-58</strain>
    </source>
</reference>
<dbReference type="RefSeq" id="WP_036166147.1">
    <property type="nucleotide sequence ID" value="NZ_JRKJ01000003.1"/>
</dbReference>
<feature type="region of interest" description="Disordered" evidence="1">
    <location>
        <begin position="19"/>
        <end position="61"/>
    </location>
</feature>
<evidence type="ECO:0000256" key="1">
    <source>
        <dbReference type="SAM" id="MobiDB-lite"/>
    </source>
</evidence>
<sequence length="61" mass="7097">MHKQPHRAIEKIADNRYWQNQPRLDDREELGTPKDLGIEDYAPPTLVADDLPDEEAGKQDR</sequence>
<protein>
    <submittedName>
        <fullName evidence="2">Uncharacterized protein</fullName>
    </submittedName>
</protein>
<accession>A0A0A2WPL1</accession>